<dbReference type="GO" id="GO:0016788">
    <property type="term" value="F:hydrolase activity, acting on ester bonds"/>
    <property type="evidence" value="ECO:0007669"/>
    <property type="project" value="InterPro"/>
</dbReference>
<feature type="domain" description="NUMOD4" evidence="1">
    <location>
        <begin position="2"/>
        <end position="46"/>
    </location>
</feature>
<accession>A0A2H4P8N1</accession>
<feature type="domain" description="HNH nuclease" evidence="2">
    <location>
        <begin position="55"/>
        <end position="98"/>
    </location>
</feature>
<keyword evidence="4" id="KW-1185">Reference proteome</keyword>
<dbReference type="EMBL" id="MG198777">
    <property type="protein sequence ID" value="ATW58575.1"/>
    <property type="molecule type" value="Genomic_DNA"/>
</dbReference>
<reference evidence="3 4" key="1">
    <citation type="submission" date="2017-10" db="EMBL/GenBank/DDBJ databases">
        <authorList>
            <person name="Monti D.L."/>
            <person name="McPhail C.W."/>
            <person name="Foksinska A.M."/>
            <person name="Opsteen S.A."/>
            <person name="Casey K.N."/>
            <person name="Ali S.Y."/>
            <person name="Nguyen D.C."/>
            <person name="Vale K."/>
            <person name="Baghaei N."/>
            <person name="Pratt M.C."/>
            <person name="Page E.F."/>
            <person name="Gosain A.J."/>
            <person name="Castillo S.J."/>
            <person name="Mallepalli N.R."/>
            <person name="Thompson A.L."/>
            <person name="Presedo N.A."/>
            <person name="Murrell A.C."/>
            <person name="Sahawneh K.J."/>
            <person name="Saleeby D.P."/>
            <person name="Stoner T.H."/>
            <person name="Garlena R.A."/>
            <person name="Russell D.A."/>
            <person name="Pope W.H."/>
            <person name="Jacobs-Sera D."/>
            <person name="Hatfull G.F."/>
        </authorList>
    </citation>
    <scope>NUCLEOTIDE SEQUENCE [LARGE SCALE GENOMIC DNA]</scope>
</reference>
<dbReference type="Pfam" id="PF07463">
    <property type="entry name" value="NUMOD4"/>
    <property type="match status" value="1"/>
</dbReference>
<dbReference type="InterPro" id="IPR044925">
    <property type="entry name" value="His-Me_finger_sf"/>
</dbReference>
<evidence type="ECO:0000259" key="2">
    <source>
        <dbReference type="Pfam" id="PF13392"/>
    </source>
</evidence>
<gene>
    <name evidence="3" type="ORF">SEA_DARWIN_14</name>
</gene>
<dbReference type="Pfam" id="PF13392">
    <property type="entry name" value="HNH_3"/>
    <property type="match status" value="1"/>
</dbReference>
<evidence type="ECO:0000313" key="3">
    <source>
        <dbReference type="EMBL" id="ATW58575.1"/>
    </source>
</evidence>
<protein>
    <submittedName>
        <fullName evidence="3">HNH endonuclease</fullName>
    </submittedName>
</protein>
<dbReference type="OrthoDB" id="21336at10239"/>
<name>A0A2H4P8N1_9CAUD</name>
<organism evidence="3 4">
    <name type="scientific">Corynebacterium phage Darwin</name>
    <dbReference type="NCBI Taxonomy" id="2047869"/>
    <lineage>
        <taxon>Viruses</taxon>
        <taxon>Duplodnaviria</taxon>
        <taxon>Heunggongvirae</taxon>
        <taxon>Uroviricota</taxon>
        <taxon>Caudoviricetes</taxon>
        <taxon>Zierdtviridae</taxon>
        <taxon>Toshachvirinae</taxon>
        <taxon>Ceetrepovirus</taxon>
        <taxon>Ceetrepovirus darwin</taxon>
        <taxon>Corynebacterium virus Darwin</taxon>
    </lineage>
</organism>
<dbReference type="SUPFAM" id="SSF54060">
    <property type="entry name" value="His-Me finger endonucleases"/>
    <property type="match status" value="1"/>
</dbReference>
<dbReference type="InterPro" id="IPR003615">
    <property type="entry name" value="HNH_nuc"/>
</dbReference>
<dbReference type="Gene3D" id="3.90.75.20">
    <property type="match status" value="1"/>
</dbReference>
<keyword evidence="3" id="KW-0378">Hydrolase</keyword>
<keyword evidence="3" id="KW-0540">Nuclease</keyword>
<dbReference type="InterPro" id="IPR010902">
    <property type="entry name" value="NUMOD4"/>
</dbReference>
<keyword evidence="3" id="KW-0255">Endonuclease</keyword>
<dbReference type="Proteomes" id="UP000240661">
    <property type="component" value="Segment"/>
</dbReference>
<dbReference type="GO" id="GO:0004519">
    <property type="term" value="F:endonuclease activity"/>
    <property type="evidence" value="ECO:0007669"/>
    <property type="project" value="UniProtKB-KW"/>
</dbReference>
<evidence type="ECO:0000259" key="1">
    <source>
        <dbReference type="Pfam" id="PF07463"/>
    </source>
</evidence>
<proteinExistence type="predicted"/>
<sequence>MEIWKPVPDYEGVYEVSDLGRVRRVETQRVLKRKTLKNGYREVTLSREGNPRFFLIHRLVMLAFNGAPPEKHEVCHNDGNKENNRLDNLRYDTHSSNAKDRIKHGTCRNSRKTLCPRGHDLNFESNRSRHYSAKGFRQCRACHRADSMVRRYQWLGDVVLEISNLYYEKPERTFFQSDFLFLLEGSPSKS</sequence>
<evidence type="ECO:0000313" key="4">
    <source>
        <dbReference type="Proteomes" id="UP000240661"/>
    </source>
</evidence>